<gene>
    <name evidence="2" type="ORF">DET45_10520</name>
</gene>
<dbReference type="RefSeq" id="WP_110075658.1">
    <property type="nucleotide sequence ID" value="NZ_QGTT01000005.1"/>
</dbReference>
<dbReference type="AlphaFoldDB" id="A0A317Q830"/>
<organism evidence="2 3">
    <name type="scientific">Pseudidiomarina maritima</name>
    <dbReference type="NCBI Taxonomy" id="519453"/>
    <lineage>
        <taxon>Bacteria</taxon>
        <taxon>Pseudomonadati</taxon>
        <taxon>Pseudomonadota</taxon>
        <taxon>Gammaproteobacteria</taxon>
        <taxon>Alteromonadales</taxon>
        <taxon>Idiomarinaceae</taxon>
        <taxon>Pseudidiomarina</taxon>
    </lineage>
</organism>
<evidence type="ECO:0000313" key="3">
    <source>
        <dbReference type="Proteomes" id="UP000246964"/>
    </source>
</evidence>
<dbReference type="EMBL" id="QGTT01000005">
    <property type="protein sequence ID" value="PWW13675.1"/>
    <property type="molecule type" value="Genomic_DNA"/>
</dbReference>
<accession>A0A317Q830</accession>
<comment type="caution">
    <text evidence="2">The sequence shown here is derived from an EMBL/GenBank/DDBJ whole genome shotgun (WGS) entry which is preliminary data.</text>
</comment>
<keyword evidence="1" id="KW-0732">Signal</keyword>
<dbReference type="OrthoDB" id="6240410at2"/>
<dbReference type="Proteomes" id="UP000246964">
    <property type="component" value="Unassembled WGS sequence"/>
</dbReference>
<reference evidence="2 3" key="1">
    <citation type="submission" date="2018-05" db="EMBL/GenBank/DDBJ databases">
        <title>Freshwater and sediment microbial communities from various areas in North America, analyzing microbe dynamics in response to fracking.</title>
        <authorList>
            <person name="Lamendella R."/>
        </authorList>
    </citation>
    <scope>NUCLEOTIDE SEQUENCE [LARGE SCALE GENOMIC DNA]</scope>
    <source>
        <strain evidence="2 3">125B1</strain>
    </source>
</reference>
<feature type="chain" id="PRO_5016296706" description="PEGA domain-containing protein" evidence="1">
    <location>
        <begin position="23"/>
        <end position="107"/>
    </location>
</feature>
<dbReference type="PROSITE" id="PS51257">
    <property type="entry name" value="PROKAR_LIPOPROTEIN"/>
    <property type="match status" value="1"/>
</dbReference>
<keyword evidence="3" id="KW-1185">Reference proteome</keyword>
<feature type="signal peptide" evidence="1">
    <location>
        <begin position="1"/>
        <end position="22"/>
    </location>
</feature>
<proteinExistence type="predicted"/>
<evidence type="ECO:0008006" key="4">
    <source>
        <dbReference type="Google" id="ProtNLM"/>
    </source>
</evidence>
<name>A0A317Q830_9GAMM</name>
<evidence type="ECO:0000256" key="1">
    <source>
        <dbReference type="SAM" id="SignalP"/>
    </source>
</evidence>
<evidence type="ECO:0000313" key="2">
    <source>
        <dbReference type="EMBL" id="PWW13675.1"/>
    </source>
</evidence>
<protein>
    <recommendedName>
        <fullName evidence="4">PEGA domain-containing protein</fullName>
    </recommendedName>
</protein>
<sequence>MKNLSLALTATLLALTLAVGCAKQPTRTTTIADTAPQVSFKVADAAGLELVVDGVSYGDLAQYTYPERAVQLVPGQHLIIVRQGEQVVYQESRYFSEATQSTITINE</sequence>